<dbReference type="Pfam" id="PF13531">
    <property type="entry name" value="SBP_bac_11"/>
    <property type="match status" value="1"/>
</dbReference>
<organism evidence="5 6">
    <name type="scientific">Gemmata palustris</name>
    <dbReference type="NCBI Taxonomy" id="2822762"/>
    <lineage>
        <taxon>Bacteria</taxon>
        <taxon>Pseudomonadati</taxon>
        <taxon>Planctomycetota</taxon>
        <taxon>Planctomycetia</taxon>
        <taxon>Gemmatales</taxon>
        <taxon>Gemmataceae</taxon>
        <taxon>Gemmata</taxon>
    </lineage>
</organism>
<dbReference type="PANTHER" id="PTHR30632">
    <property type="entry name" value="MOLYBDATE-BINDING PERIPLASMIC PROTEIN"/>
    <property type="match status" value="1"/>
</dbReference>
<keyword evidence="6" id="KW-1185">Reference proteome</keyword>
<proteinExistence type="inferred from homology"/>
<dbReference type="RefSeq" id="WP_210652695.1">
    <property type="nucleotide sequence ID" value="NZ_JAGKQQ010000001.1"/>
</dbReference>
<dbReference type="NCBIfam" id="TIGR01256">
    <property type="entry name" value="modA"/>
    <property type="match status" value="1"/>
</dbReference>
<sequence>MTLATSPTTAAVGSLVVLTGLIAGLWWREYQTRTGPIDRPLVVFVAPTSRLPIEAIAADYERETGQRIELRFGPSEDILTKVRFPAPGEPADLFLPADDSYVRQARDLGLVAESVPIARVRAVVLLAKNNPKRIGAWADLLRDGVKVAVPNPGAAVGKLAREHLVTTRKWLALEPRVVDTGTVTEAANAAKVGSADAAIVWDVVATAPAYREQTVLALPELKGVTGRVELALLNQSSDAPAARKFARYVTDPNHGLVRFRESGFNVEDKAGGVASALHEALAPREGAAP</sequence>
<evidence type="ECO:0000256" key="3">
    <source>
        <dbReference type="ARBA" id="ARBA00022729"/>
    </source>
</evidence>
<comment type="caution">
    <text evidence="5">The sequence shown here is derived from an EMBL/GenBank/DDBJ whole genome shotgun (WGS) entry which is preliminary data.</text>
</comment>
<evidence type="ECO:0000256" key="2">
    <source>
        <dbReference type="ARBA" id="ARBA00022723"/>
    </source>
</evidence>
<dbReference type="SUPFAM" id="SSF53850">
    <property type="entry name" value="Periplasmic binding protein-like II"/>
    <property type="match status" value="1"/>
</dbReference>
<evidence type="ECO:0000256" key="4">
    <source>
        <dbReference type="SAM" id="Phobius"/>
    </source>
</evidence>
<dbReference type="PANTHER" id="PTHR30632:SF0">
    <property type="entry name" value="SULFATE-BINDING PROTEIN"/>
    <property type="match status" value="1"/>
</dbReference>
<keyword evidence="4" id="KW-1133">Transmembrane helix</keyword>
<dbReference type="InterPro" id="IPR005950">
    <property type="entry name" value="ModA"/>
</dbReference>
<accession>A0ABS5BLJ3</accession>
<keyword evidence="4" id="KW-0472">Membrane</keyword>
<dbReference type="InterPro" id="IPR050682">
    <property type="entry name" value="ModA/WtpA"/>
</dbReference>
<protein>
    <submittedName>
        <fullName evidence="5">Molybdate ABC transporter substrate-binding protein</fullName>
    </submittedName>
</protein>
<keyword evidence="2" id="KW-0479">Metal-binding</keyword>
<evidence type="ECO:0000256" key="1">
    <source>
        <dbReference type="ARBA" id="ARBA00009175"/>
    </source>
</evidence>
<reference evidence="5 6" key="1">
    <citation type="submission" date="2021-04" db="EMBL/GenBank/DDBJ databases">
        <authorList>
            <person name="Ivanova A."/>
        </authorList>
    </citation>
    <scope>NUCLEOTIDE SEQUENCE [LARGE SCALE GENOMIC DNA]</scope>
    <source>
        <strain evidence="5 6">G18</strain>
    </source>
</reference>
<name>A0ABS5BLJ3_9BACT</name>
<evidence type="ECO:0000313" key="6">
    <source>
        <dbReference type="Proteomes" id="UP000676565"/>
    </source>
</evidence>
<dbReference type="EMBL" id="JAGKQQ010000001">
    <property type="protein sequence ID" value="MBP3954573.1"/>
    <property type="molecule type" value="Genomic_DNA"/>
</dbReference>
<evidence type="ECO:0000313" key="5">
    <source>
        <dbReference type="EMBL" id="MBP3954573.1"/>
    </source>
</evidence>
<comment type="similarity">
    <text evidence="1">Belongs to the bacterial solute-binding protein ModA family.</text>
</comment>
<dbReference type="Proteomes" id="UP000676565">
    <property type="component" value="Unassembled WGS sequence"/>
</dbReference>
<keyword evidence="3" id="KW-0732">Signal</keyword>
<dbReference type="Gene3D" id="3.40.190.10">
    <property type="entry name" value="Periplasmic binding protein-like II"/>
    <property type="match status" value="2"/>
</dbReference>
<gene>
    <name evidence="5" type="primary">modA</name>
    <name evidence="5" type="ORF">J8F10_04655</name>
</gene>
<feature type="transmembrane region" description="Helical" evidence="4">
    <location>
        <begin position="6"/>
        <end position="27"/>
    </location>
</feature>
<keyword evidence="4" id="KW-0812">Transmembrane</keyword>